<keyword evidence="2 5" id="KW-0238">DNA-binding</keyword>
<dbReference type="SMART" id="SM00342">
    <property type="entry name" value="HTH_ARAC"/>
    <property type="match status" value="1"/>
</dbReference>
<evidence type="ECO:0000259" key="4">
    <source>
        <dbReference type="PROSITE" id="PS01124"/>
    </source>
</evidence>
<dbReference type="InterPro" id="IPR018060">
    <property type="entry name" value="HTH_AraC"/>
</dbReference>
<proteinExistence type="predicted"/>
<dbReference type="SUPFAM" id="SSF51215">
    <property type="entry name" value="Regulatory protein AraC"/>
    <property type="match status" value="1"/>
</dbReference>
<gene>
    <name evidence="5" type="ORF">LX99_03464</name>
</gene>
<organism evidence="5 6">
    <name type="scientific">Mucilaginibacter oryzae</name>
    <dbReference type="NCBI Taxonomy" id="468058"/>
    <lineage>
        <taxon>Bacteria</taxon>
        <taxon>Pseudomonadati</taxon>
        <taxon>Bacteroidota</taxon>
        <taxon>Sphingobacteriia</taxon>
        <taxon>Sphingobacteriales</taxon>
        <taxon>Sphingobacteriaceae</taxon>
        <taxon>Mucilaginibacter</taxon>
    </lineage>
</organism>
<evidence type="ECO:0000256" key="3">
    <source>
        <dbReference type="ARBA" id="ARBA00023163"/>
    </source>
</evidence>
<name>A0A316H865_9SPHI</name>
<evidence type="ECO:0000256" key="1">
    <source>
        <dbReference type="ARBA" id="ARBA00023015"/>
    </source>
</evidence>
<protein>
    <submittedName>
        <fullName evidence="5">AraC-like DNA-binding protein</fullName>
    </submittedName>
</protein>
<keyword evidence="1" id="KW-0805">Transcription regulation</keyword>
<evidence type="ECO:0000313" key="6">
    <source>
        <dbReference type="Proteomes" id="UP000245678"/>
    </source>
</evidence>
<dbReference type="InterPro" id="IPR009057">
    <property type="entry name" value="Homeodomain-like_sf"/>
</dbReference>
<evidence type="ECO:0000313" key="5">
    <source>
        <dbReference type="EMBL" id="PWK76597.1"/>
    </source>
</evidence>
<comment type="caution">
    <text evidence="5">The sequence shown here is derived from an EMBL/GenBank/DDBJ whole genome shotgun (WGS) entry which is preliminary data.</text>
</comment>
<dbReference type="RefSeq" id="WP_170122730.1">
    <property type="nucleotide sequence ID" value="NZ_QGHA01000006.1"/>
</dbReference>
<dbReference type="GO" id="GO:0043565">
    <property type="term" value="F:sequence-specific DNA binding"/>
    <property type="evidence" value="ECO:0007669"/>
    <property type="project" value="InterPro"/>
</dbReference>
<dbReference type="GO" id="GO:0003700">
    <property type="term" value="F:DNA-binding transcription factor activity"/>
    <property type="evidence" value="ECO:0007669"/>
    <property type="project" value="InterPro"/>
</dbReference>
<dbReference type="SUPFAM" id="SSF46689">
    <property type="entry name" value="Homeodomain-like"/>
    <property type="match status" value="1"/>
</dbReference>
<sequence length="286" mass="32695">MTTPASTGANKKSTAKQDKGNSFFSVSALKPACYEKRSLEDQQCYTFIFIEKGCCECRASGEALTLDPANMVIFKPRQHLVILAGQDVYGYIFSFSFEFIQAALNSAQMAQKFHSINAVGKITIPEQERAFLNEVVCRLYREYQTDNGLKDAILKALFQVLTLYLNKIRAEKQPVMLNRCIYHINRFFALLDEHFTTLKMPADYANLLAVSPSYLNFIIKENLGFNTSHYIQQRVLAEAKKLMSMQELTMKEVAYNLGFFDVSHFSKFFKRTTGVRFTDFRRGMAA</sequence>
<dbReference type="Pfam" id="PF12833">
    <property type="entry name" value="HTH_18"/>
    <property type="match status" value="1"/>
</dbReference>
<dbReference type="InterPro" id="IPR037923">
    <property type="entry name" value="HTH-like"/>
</dbReference>
<accession>A0A316H865</accession>
<dbReference type="PANTHER" id="PTHR43280:SF32">
    <property type="entry name" value="TRANSCRIPTIONAL REGULATORY PROTEIN"/>
    <property type="match status" value="1"/>
</dbReference>
<dbReference type="Proteomes" id="UP000245678">
    <property type="component" value="Unassembled WGS sequence"/>
</dbReference>
<keyword evidence="6" id="KW-1185">Reference proteome</keyword>
<dbReference type="Gene3D" id="1.10.10.60">
    <property type="entry name" value="Homeodomain-like"/>
    <property type="match status" value="1"/>
</dbReference>
<evidence type="ECO:0000256" key="2">
    <source>
        <dbReference type="ARBA" id="ARBA00023125"/>
    </source>
</evidence>
<dbReference type="PROSITE" id="PS01124">
    <property type="entry name" value="HTH_ARAC_FAMILY_2"/>
    <property type="match status" value="1"/>
</dbReference>
<dbReference type="EMBL" id="QGHA01000006">
    <property type="protein sequence ID" value="PWK76597.1"/>
    <property type="molecule type" value="Genomic_DNA"/>
</dbReference>
<feature type="domain" description="HTH araC/xylS-type" evidence="4">
    <location>
        <begin position="185"/>
        <end position="283"/>
    </location>
</feature>
<reference evidence="5 6" key="1">
    <citation type="submission" date="2018-05" db="EMBL/GenBank/DDBJ databases">
        <title>Genomic Encyclopedia of Archaeal and Bacterial Type Strains, Phase II (KMG-II): from individual species to whole genera.</title>
        <authorList>
            <person name="Goeker M."/>
        </authorList>
    </citation>
    <scope>NUCLEOTIDE SEQUENCE [LARGE SCALE GENOMIC DNA]</scope>
    <source>
        <strain evidence="5 6">DSM 19975</strain>
    </source>
</reference>
<keyword evidence="3" id="KW-0804">Transcription</keyword>
<dbReference type="AlphaFoldDB" id="A0A316H865"/>
<dbReference type="PANTHER" id="PTHR43280">
    <property type="entry name" value="ARAC-FAMILY TRANSCRIPTIONAL REGULATOR"/>
    <property type="match status" value="1"/>
</dbReference>